<dbReference type="Proteomes" id="UP000612282">
    <property type="component" value="Unassembled WGS sequence"/>
</dbReference>
<evidence type="ECO:0000256" key="1">
    <source>
        <dbReference type="SAM" id="Coils"/>
    </source>
</evidence>
<feature type="coiled-coil region" evidence="1">
    <location>
        <begin position="1068"/>
        <end position="1095"/>
    </location>
</feature>
<gene>
    <name evidence="3" type="ORF">Aco03nite_050620</name>
</gene>
<reference evidence="3 4" key="1">
    <citation type="submission" date="2021-01" db="EMBL/GenBank/DDBJ databases">
        <title>Whole genome shotgun sequence of Actinoplanes couchii NBRC 106145.</title>
        <authorList>
            <person name="Komaki H."/>
            <person name="Tamura T."/>
        </authorList>
    </citation>
    <scope>NUCLEOTIDE SEQUENCE [LARGE SCALE GENOMIC DNA]</scope>
    <source>
        <strain evidence="3 4">NBRC 106145</strain>
    </source>
</reference>
<feature type="compositionally biased region" description="Low complexity" evidence="2">
    <location>
        <begin position="902"/>
        <end position="911"/>
    </location>
</feature>
<evidence type="ECO:0000313" key="4">
    <source>
        <dbReference type="Proteomes" id="UP000612282"/>
    </source>
</evidence>
<feature type="region of interest" description="Disordered" evidence="2">
    <location>
        <begin position="877"/>
        <end position="936"/>
    </location>
</feature>
<feature type="region of interest" description="Disordered" evidence="2">
    <location>
        <begin position="995"/>
        <end position="1021"/>
    </location>
</feature>
<feature type="region of interest" description="Disordered" evidence="2">
    <location>
        <begin position="1460"/>
        <end position="1480"/>
    </location>
</feature>
<feature type="region of interest" description="Disordered" evidence="2">
    <location>
        <begin position="457"/>
        <end position="484"/>
    </location>
</feature>
<organism evidence="3 4">
    <name type="scientific">Actinoplanes couchii</name>
    <dbReference type="NCBI Taxonomy" id="403638"/>
    <lineage>
        <taxon>Bacteria</taxon>
        <taxon>Bacillati</taxon>
        <taxon>Actinomycetota</taxon>
        <taxon>Actinomycetes</taxon>
        <taxon>Micromonosporales</taxon>
        <taxon>Micromonosporaceae</taxon>
        <taxon>Actinoplanes</taxon>
    </lineage>
</organism>
<name>A0ABQ3XDW8_9ACTN</name>
<proteinExistence type="predicted"/>
<protein>
    <submittedName>
        <fullName evidence="3">Uncharacterized protein</fullName>
    </submittedName>
</protein>
<dbReference type="EMBL" id="BOMG01000061">
    <property type="protein sequence ID" value="GID56658.1"/>
    <property type="molecule type" value="Genomic_DNA"/>
</dbReference>
<keyword evidence="1" id="KW-0175">Coiled coil</keyword>
<evidence type="ECO:0000256" key="2">
    <source>
        <dbReference type="SAM" id="MobiDB-lite"/>
    </source>
</evidence>
<feature type="compositionally biased region" description="Basic and acidic residues" evidence="2">
    <location>
        <begin position="457"/>
        <end position="473"/>
    </location>
</feature>
<feature type="region of interest" description="Disordered" evidence="2">
    <location>
        <begin position="1037"/>
        <end position="1060"/>
    </location>
</feature>
<sequence length="1480" mass="159219">MYELNRVRLFGVGPRGARYTDVTLDLSGVGAAVGGQGALFGTAVRRPSPYSLLLLENGGGKSVLLKLLFSVVLPGRRNTVGGSASVMEKFVVGDDAAHVVLEWMHVRSGERVITGKTLQRRRSGPAGDKLGEHWWSLRPHADVEIDALPFTVDGRRLRLDGFRDALQEIDRVTPVTQLTWVGPEVGSWVEHLRAIGIEPDLFGIQRRMNADEGDAATAFKFRSSREFVEWLLNVVLDPQDPASVAENFGIYARTVGDRRAMLLEKEFADGAVAALRPVGAAHERYQRARAARATAETSGLMLLGRVRAREIAEGEAADRLKELADEAAGDAEARENDRDRARDIVNETRRQTLALELAAAQREKQTAAEARDLSGADLVAWELAGLLDRQNTAERAAAGFTEQILRAEADARPLLHDRDRAAGRLLGKLAAEAGAARDEQARLEELAGELLEEAREADTARTQVTRDAERWRTEQTSITGQVAESRRQVEAAVTAGLLPAGRPVPDTAAEARDLAGRAAADLTRLEQLARDADATARAANGQAGATAADLLAVRGRRDDTARTVQAILGRAADLAGDEIVRAALNTDTVGADLLDDRIDSLTRQLEIDAGLQERHLDGLRAEQRDDQRLLDALGDGGFLPPRADVQAALDVLHAAGISAHSGWQYLADSVAAGERDRVIAEQPQLADGVIVADTTMLATARAVLTAARLLPAAAVAVATGDRMLTPAAEAGAVFVIGPNPALFDPDAAEQRREQLRHAMTARGAEISDGAAALTRHRAVLAELIAWRRDCPAGRLTVLRDELAAREEAVVAAAETDTLARQAVAAAEADRDRAAEDLAELRLHERAAADRAGELTRLAGAVAVVDRLRERLPDLTGQVTRAERSERELGERAESLRGRATEATRSADNAAARAERQRTEMTEVATSTGEHSAEVPDDSVPDLRAVYRAAQAAYAAVEVGQDIRAEAVGAENEAARLRTQVSRHSSAEVDRAQALLASPDGTDETGRQAAIARTRRERDTHDAAVSAATAAIGELGNELKSASRSGNRPWTMLSGERRPTDVAHGRTLQATAEAEHRDAQREHETAEAHALRLRRRAGDAREAARAFREVRVPLDMLLDKPKINDDEPIAAYEGTAAAAASATDRVKDALRAASTDETAGRTAVGRLVDAAVLHAGQPKFESMNNVSRRAIAALDRDQLATRAIEFATQLEQRLATLTTDLDSAGQHRGLIVDRLAALVVAALKTLRTASRLSKLPPGLGEWEGKEFLRIRFTEPDPALLAARVGEVIDDMAAAVAGRGAGPAPKRDGLALLLRSIEAAVPKGFTVDLLKPDAVLRDERVPIENMNEVFSGGQELTAAIVLYCTMAALRANERGQMRTRHSGVLFLDNPIGKASAEYLLELQQGVAAALGVQLVYTTGLSDDRALSAFPLWVRMRNDADLRAGLKHIRVAEVVRRQLPAPYADDEESSGTVTATRVFRRPA</sequence>
<accession>A0ABQ3XDW8</accession>
<keyword evidence="4" id="KW-1185">Reference proteome</keyword>
<dbReference type="RefSeq" id="WP_203798530.1">
    <property type="nucleotide sequence ID" value="NZ_BAAAQE010000018.1"/>
</dbReference>
<comment type="caution">
    <text evidence="3">The sequence shown here is derived from an EMBL/GenBank/DDBJ whole genome shotgun (WGS) entry which is preliminary data.</text>
</comment>
<evidence type="ECO:0000313" key="3">
    <source>
        <dbReference type="EMBL" id="GID56658.1"/>
    </source>
</evidence>
<feature type="compositionally biased region" description="Basic and acidic residues" evidence="2">
    <location>
        <begin position="880"/>
        <end position="901"/>
    </location>
</feature>